<accession>A0A1B6GEN3</accession>
<organism evidence="1">
    <name type="scientific">Cuerna arida</name>
    <dbReference type="NCBI Taxonomy" id="1464854"/>
    <lineage>
        <taxon>Eukaryota</taxon>
        <taxon>Metazoa</taxon>
        <taxon>Ecdysozoa</taxon>
        <taxon>Arthropoda</taxon>
        <taxon>Hexapoda</taxon>
        <taxon>Insecta</taxon>
        <taxon>Pterygota</taxon>
        <taxon>Neoptera</taxon>
        <taxon>Paraneoptera</taxon>
        <taxon>Hemiptera</taxon>
        <taxon>Auchenorrhyncha</taxon>
        <taxon>Membracoidea</taxon>
        <taxon>Cicadellidae</taxon>
        <taxon>Cicadellinae</taxon>
        <taxon>Proconiini</taxon>
        <taxon>Cuerna</taxon>
    </lineage>
</organism>
<dbReference type="AlphaFoldDB" id="A0A1B6GEN3"/>
<name>A0A1B6GEN3_9HEMI</name>
<gene>
    <name evidence="1" type="ORF">g.48533</name>
</gene>
<proteinExistence type="predicted"/>
<dbReference type="EMBL" id="GECZ01008870">
    <property type="protein sequence ID" value="JAS60899.1"/>
    <property type="molecule type" value="Transcribed_RNA"/>
</dbReference>
<evidence type="ECO:0000313" key="1">
    <source>
        <dbReference type="EMBL" id="JAS60899.1"/>
    </source>
</evidence>
<feature type="non-terminal residue" evidence="1">
    <location>
        <position position="144"/>
    </location>
</feature>
<reference evidence="1" key="1">
    <citation type="submission" date="2015-11" db="EMBL/GenBank/DDBJ databases">
        <title>De novo transcriptome assembly of four potential Pierce s Disease insect vectors from Arizona vineyards.</title>
        <authorList>
            <person name="Tassone E.E."/>
        </authorList>
    </citation>
    <scope>NUCLEOTIDE SEQUENCE</scope>
</reference>
<feature type="non-terminal residue" evidence="1">
    <location>
        <position position="1"/>
    </location>
</feature>
<sequence>SSIFNKLSNPLENYLNKFSTCNGLEISPLLDFLRNLVRLKNETNLNDLQLYEILPSYCTPPLVTKILESKHKGLSINMLHLELVQTFIPITLREKLKQDLVYRPQLPQEPLSLYINDVKTNNEVLKSGLGERELVSFIKNGINP</sequence>
<protein>
    <submittedName>
        <fullName evidence="1">Uncharacterized protein</fullName>
    </submittedName>
</protein>